<comment type="caution">
    <text evidence="9">The sequence shown here is derived from an EMBL/GenBank/DDBJ whole genome shotgun (WGS) entry which is preliminary data.</text>
</comment>
<feature type="transmembrane region" description="Helical" evidence="7">
    <location>
        <begin position="162"/>
        <end position="183"/>
    </location>
</feature>
<sequence length="298" mass="33350">MAKTSSLKRRQAYWAYAFLAIPMIFFLWIRIYPVLSSFHISLLEWDIFSANKPFVGLKNFERMLSDKTLHKALINTFKYIIICMPIGLGLSLVISLMMNAIDKGAGFFRTLYFIPYVTSVVAVAAVWKWMFMKSGGLINNILAVAGLPVQPFMNSTSQSLPVIASNVIWQGLGFQIIIFLAGLKQIPRTFYEAAEIDGASKWASFRHVTIPLLNPTIVYLSVMAGIQTLQVFTQVFAISPGGSGGPLNSTLSIVLYIYQKAFKSFDMGYASAMTVLLFVIIMTISLLQMKLVTRKVEY</sequence>
<keyword evidence="4 7" id="KW-0812">Transmembrane</keyword>
<organism evidence="9">
    <name type="scientific">bioreactor metagenome</name>
    <dbReference type="NCBI Taxonomy" id="1076179"/>
    <lineage>
        <taxon>unclassified sequences</taxon>
        <taxon>metagenomes</taxon>
        <taxon>ecological metagenomes</taxon>
    </lineage>
</organism>
<feature type="transmembrane region" description="Helical" evidence="7">
    <location>
        <begin position="79"/>
        <end position="98"/>
    </location>
</feature>
<dbReference type="GO" id="GO:0005886">
    <property type="term" value="C:plasma membrane"/>
    <property type="evidence" value="ECO:0007669"/>
    <property type="project" value="UniProtKB-SubCell"/>
</dbReference>
<dbReference type="PANTHER" id="PTHR30193">
    <property type="entry name" value="ABC TRANSPORTER PERMEASE PROTEIN"/>
    <property type="match status" value="1"/>
</dbReference>
<name>A0A645A4Q0_9ZZZZ</name>
<feature type="transmembrane region" description="Helical" evidence="7">
    <location>
        <begin position="110"/>
        <end position="130"/>
    </location>
</feature>
<dbReference type="CDD" id="cd06261">
    <property type="entry name" value="TM_PBP2"/>
    <property type="match status" value="1"/>
</dbReference>
<keyword evidence="5 7" id="KW-1133">Transmembrane helix</keyword>
<dbReference type="PANTHER" id="PTHR30193:SF37">
    <property type="entry name" value="INNER MEMBRANE ABC TRANSPORTER PERMEASE PROTEIN YCJO"/>
    <property type="match status" value="1"/>
</dbReference>
<evidence type="ECO:0000256" key="2">
    <source>
        <dbReference type="ARBA" id="ARBA00022448"/>
    </source>
</evidence>
<evidence type="ECO:0000256" key="5">
    <source>
        <dbReference type="ARBA" id="ARBA00022989"/>
    </source>
</evidence>
<evidence type="ECO:0000256" key="6">
    <source>
        <dbReference type="ARBA" id="ARBA00023136"/>
    </source>
</evidence>
<evidence type="ECO:0000256" key="4">
    <source>
        <dbReference type="ARBA" id="ARBA00022692"/>
    </source>
</evidence>
<evidence type="ECO:0000259" key="8">
    <source>
        <dbReference type="PROSITE" id="PS50928"/>
    </source>
</evidence>
<feature type="transmembrane region" description="Helical" evidence="7">
    <location>
        <begin position="12"/>
        <end position="32"/>
    </location>
</feature>
<evidence type="ECO:0000256" key="7">
    <source>
        <dbReference type="SAM" id="Phobius"/>
    </source>
</evidence>
<protein>
    <submittedName>
        <fullName evidence="9">Lactose transport system permease protein LacF</fullName>
    </submittedName>
</protein>
<evidence type="ECO:0000256" key="3">
    <source>
        <dbReference type="ARBA" id="ARBA00022475"/>
    </source>
</evidence>
<dbReference type="Gene3D" id="1.10.3720.10">
    <property type="entry name" value="MetI-like"/>
    <property type="match status" value="1"/>
</dbReference>
<evidence type="ECO:0000313" key="9">
    <source>
        <dbReference type="EMBL" id="MPM48175.1"/>
    </source>
</evidence>
<dbReference type="PROSITE" id="PS50928">
    <property type="entry name" value="ABC_TM1"/>
    <property type="match status" value="1"/>
</dbReference>
<dbReference type="AlphaFoldDB" id="A0A645A4Q0"/>
<keyword evidence="2" id="KW-0813">Transport</keyword>
<dbReference type="InterPro" id="IPR000515">
    <property type="entry name" value="MetI-like"/>
</dbReference>
<reference evidence="9" key="1">
    <citation type="submission" date="2019-08" db="EMBL/GenBank/DDBJ databases">
        <authorList>
            <person name="Kucharzyk K."/>
            <person name="Murdoch R.W."/>
            <person name="Higgins S."/>
            <person name="Loffler F."/>
        </authorList>
    </citation>
    <scope>NUCLEOTIDE SEQUENCE</scope>
</reference>
<dbReference type="EMBL" id="VSSQ01011983">
    <property type="protein sequence ID" value="MPM48175.1"/>
    <property type="molecule type" value="Genomic_DNA"/>
</dbReference>
<dbReference type="Pfam" id="PF00528">
    <property type="entry name" value="BPD_transp_1"/>
    <property type="match status" value="1"/>
</dbReference>
<evidence type="ECO:0000256" key="1">
    <source>
        <dbReference type="ARBA" id="ARBA00004651"/>
    </source>
</evidence>
<gene>
    <name evidence="9" type="primary">lacF_47</name>
    <name evidence="9" type="ORF">SDC9_94899</name>
</gene>
<dbReference type="SUPFAM" id="SSF161098">
    <property type="entry name" value="MetI-like"/>
    <property type="match status" value="1"/>
</dbReference>
<dbReference type="InterPro" id="IPR051393">
    <property type="entry name" value="ABC_transporter_permease"/>
</dbReference>
<feature type="domain" description="ABC transmembrane type-1" evidence="8">
    <location>
        <begin position="73"/>
        <end position="288"/>
    </location>
</feature>
<feature type="transmembrane region" description="Helical" evidence="7">
    <location>
        <begin position="267"/>
        <end position="287"/>
    </location>
</feature>
<comment type="subcellular location">
    <subcellularLocation>
        <location evidence="1">Cell membrane</location>
        <topology evidence="1">Multi-pass membrane protein</topology>
    </subcellularLocation>
</comment>
<keyword evidence="3" id="KW-1003">Cell membrane</keyword>
<keyword evidence="6 7" id="KW-0472">Membrane</keyword>
<proteinExistence type="predicted"/>
<dbReference type="InterPro" id="IPR035906">
    <property type="entry name" value="MetI-like_sf"/>
</dbReference>
<dbReference type="GO" id="GO:0055085">
    <property type="term" value="P:transmembrane transport"/>
    <property type="evidence" value="ECO:0007669"/>
    <property type="project" value="InterPro"/>
</dbReference>
<accession>A0A645A4Q0</accession>